<keyword evidence="4 7" id="KW-0808">Transferase</keyword>
<dbReference type="InterPro" id="IPR036804">
    <property type="entry name" value="CheR_N_sf"/>
</dbReference>
<dbReference type="SMART" id="SM00138">
    <property type="entry name" value="MeTrc"/>
    <property type="match status" value="1"/>
</dbReference>
<dbReference type="STRING" id="857265.WG78_16615"/>
<feature type="domain" description="CheR-type methyltransferase" evidence="6">
    <location>
        <begin position="5"/>
        <end position="285"/>
    </location>
</feature>
<dbReference type="GO" id="GO:0032259">
    <property type="term" value="P:methylation"/>
    <property type="evidence" value="ECO:0007669"/>
    <property type="project" value="UniProtKB-KW"/>
</dbReference>
<reference evidence="7 8" key="1">
    <citation type="submission" date="2015-07" db="EMBL/GenBank/DDBJ databases">
        <title>Draft genome sequence of the Amantichitinum ursilacus IGB-41, a new chitin-degrading bacterium.</title>
        <authorList>
            <person name="Kirstahler P."/>
            <person name="Guenther M."/>
            <person name="Grumaz C."/>
            <person name="Rupp S."/>
            <person name="Zibek S."/>
            <person name="Sohn K."/>
        </authorList>
    </citation>
    <scope>NUCLEOTIDE SEQUENCE [LARGE SCALE GENOMIC DNA]</scope>
    <source>
        <strain evidence="7 8">IGB-41</strain>
    </source>
</reference>
<dbReference type="GO" id="GO:0008983">
    <property type="term" value="F:protein-glutamate O-methyltransferase activity"/>
    <property type="evidence" value="ECO:0007669"/>
    <property type="project" value="UniProtKB-EC"/>
</dbReference>
<evidence type="ECO:0000256" key="4">
    <source>
        <dbReference type="ARBA" id="ARBA00022679"/>
    </source>
</evidence>
<dbReference type="PROSITE" id="PS50123">
    <property type="entry name" value="CHER"/>
    <property type="match status" value="1"/>
</dbReference>
<dbReference type="EC" id="2.1.1.80" evidence="2"/>
<dbReference type="SUPFAM" id="SSF53335">
    <property type="entry name" value="S-adenosyl-L-methionine-dependent methyltransferases"/>
    <property type="match status" value="1"/>
</dbReference>
<dbReference type="InterPro" id="IPR000780">
    <property type="entry name" value="CheR_MeTrfase"/>
</dbReference>
<comment type="caution">
    <text evidence="7">The sequence shown here is derived from an EMBL/GenBank/DDBJ whole genome shotgun (WGS) entry which is preliminary data.</text>
</comment>
<dbReference type="Proteomes" id="UP000037939">
    <property type="component" value="Unassembled WGS sequence"/>
</dbReference>
<organism evidence="7 8">
    <name type="scientific">Amantichitinum ursilacus</name>
    <dbReference type="NCBI Taxonomy" id="857265"/>
    <lineage>
        <taxon>Bacteria</taxon>
        <taxon>Pseudomonadati</taxon>
        <taxon>Pseudomonadota</taxon>
        <taxon>Betaproteobacteria</taxon>
        <taxon>Neisseriales</taxon>
        <taxon>Chitinibacteraceae</taxon>
        <taxon>Amantichitinum</taxon>
    </lineage>
</organism>
<dbReference type="InterPro" id="IPR022642">
    <property type="entry name" value="CheR_C"/>
</dbReference>
<dbReference type="Gene3D" id="1.10.155.10">
    <property type="entry name" value="Chemotaxis receptor methyltransferase CheR, N-terminal domain"/>
    <property type="match status" value="1"/>
</dbReference>
<sequence length="287" mass="32716">MTEQYGEPAIPITAEEYTAFRELFYRKTGIYFDDGRRYFVDRRLVACIREAGFTGFRGWYDVLRHGHPELMEAVINAMTVNETWFYREEYQFQALSQHILPEVLSRKKAGAPLRIWSIPCASGEEPYSIAMWLLENWPALNDVDIEIIASDIDTAMLQAAAAGVYTARAVHALPAEVRARYFAAQDDSGHYVLDQDVRDCVRFMPINVTDPDSVRQVGQVDVIFCRNLLIYFDEVSRRLAADHLFEVLAPGGYICLGHSESMSRISPLFRARRLGEVIVYQKPSGEG</sequence>
<evidence type="ECO:0000256" key="2">
    <source>
        <dbReference type="ARBA" id="ARBA00012534"/>
    </source>
</evidence>
<proteinExistence type="predicted"/>
<dbReference type="InterPro" id="IPR050903">
    <property type="entry name" value="Bact_Chemotaxis_MeTrfase"/>
</dbReference>
<dbReference type="Gene3D" id="3.40.50.150">
    <property type="entry name" value="Vaccinia Virus protein VP39"/>
    <property type="match status" value="1"/>
</dbReference>
<dbReference type="Pfam" id="PF01739">
    <property type="entry name" value="CheR"/>
    <property type="match status" value="1"/>
</dbReference>
<keyword evidence="8" id="KW-1185">Reference proteome</keyword>
<evidence type="ECO:0000256" key="5">
    <source>
        <dbReference type="ARBA" id="ARBA00022691"/>
    </source>
</evidence>
<gene>
    <name evidence="7" type="primary">cheR2_3</name>
    <name evidence="7" type="ORF">WG78_16615</name>
</gene>
<evidence type="ECO:0000259" key="6">
    <source>
        <dbReference type="PROSITE" id="PS50123"/>
    </source>
</evidence>
<comment type="catalytic activity">
    <reaction evidence="1">
        <text>L-glutamyl-[protein] + S-adenosyl-L-methionine = [protein]-L-glutamate 5-O-methyl ester + S-adenosyl-L-homocysteine</text>
        <dbReference type="Rhea" id="RHEA:24452"/>
        <dbReference type="Rhea" id="RHEA-COMP:10208"/>
        <dbReference type="Rhea" id="RHEA-COMP:10311"/>
        <dbReference type="ChEBI" id="CHEBI:29973"/>
        <dbReference type="ChEBI" id="CHEBI:57856"/>
        <dbReference type="ChEBI" id="CHEBI:59789"/>
        <dbReference type="ChEBI" id="CHEBI:82795"/>
        <dbReference type="EC" id="2.1.1.80"/>
    </reaction>
</comment>
<dbReference type="Pfam" id="PF03705">
    <property type="entry name" value="CheR_N"/>
    <property type="match status" value="1"/>
</dbReference>
<protein>
    <recommendedName>
        <fullName evidence="2">protein-glutamate O-methyltransferase</fullName>
        <ecNumber evidence="2">2.1.1.80</ecNumber>
    </recommendedName>
</protein>
<keyword evidence="3 7" id="KW-0489">Methyltransferase</keyword>
<dbReference type="RefSeq" id="WP_053938930.1">
    <property type="nucleotide sequence ID" value="NZ_LAQT01000027.1"/>
</dbReference>
<dbReference type="AlphaFoldDB" id="A0A0N0GM86"/>
<keyword evidence="5" id="KW-0949">S-adenosyl-L-methionine</keyword>
<evidence type="ECO:0000256" key="3">
    <source>
        <dbReference type="ARBA" id="ARBA00022603"/>
    </source>
</evidence>
<evidence type="ECO:0000313" key="8">
    <source>
        <dbReference type="Proteomes" id="UP000037939"/>
    </source>
</evidence>
<dbReference type="OrthoDB" id="9816309at2"/>
<dbReference type="SUPFAM" id="SSF47757">
    <property type="entry name" value="Chemotaxis receptor methyltransferase CheR, N-terminal domain"/>
    <property type="match status" value="1"/>
</dbReference>
<name>A0A0N0GM86_9NEIS</name>
<accession>A0A0N0GM86</accession>
<dbReference type="PANTHER" id="PTHR24422:SF10">
    <property type="entry name" value="CHEMOTAXIS PROTEIN METHYLTRANSFERASE 2"/>
    <property type="match status" value="1"/>
</dbReference>
<dbReference type="EMBL" id="LAQT01000027">
    <property type="protein sequence ID" value="KPC50695.1"/>
    <property type="molecule type" value="Genomic_DNA"/>
</dbReference>
<dbReference type="InterPro" id="IPR029063">
    <property type="entry name" value="SAM-dependent_MTases_sf"/>
</dbReference>
<dbReference type="PATRIC" id="fig|857265.3.peg.3405"/>
<evidence type="ECO:0000313" key="7">
    <source>
        <dbReference type="EMBL" id="KPC50695.1"/>
    </source>
</evidence>
<dbReference type="PANTHER" id="PTHR24422">
    <property type="entry name" value="CHEMOTAXIS PROTEIN METHYLTRANSFERASE"/>
    <property type="match status" value="1"/>
</dbReference>
<dbReference type="InterPro" id="IPR022641">
    <property type="entry name" value="CheR_N"/>
</dbReference>
<evidence type="ECO:0000256" key="1">
    <source>
        <dbReference type="ARBA" id="ARBA00001541"/>
    </source>
</evidence>
<dbReference type="PRINTS" id="PR00996">
    <property type="entry name" value="CHERMTFRASE"/>
</dbReference>